<evidence type="ECO:0000313" key="4">
    <source>
        <dbReference type="Proteomes" id="UP000287502"/>
    </source>
</evidence>
<dbReference type="OrthoDB" id="280278at2"/>
<keyword evidence="4" id="KW-1185">Reference proteome</keyword>
<dbReference type="RefSeq" id="WP_128465275.1">
    <property type="nucleotide sequence ID" value="NZ_CP035108.1"/>
</dbReference>
<name>A0A3R5UZC2_9BACT</name>
<dbReference type="InterPro" id="IPR002852">
    <property type="entry name" value="UPF0251"/>
</dbReference>
<evidence type="ECO:0000256" key="2">
    <source>
        <dbReference type="HAMAP-Rule" id="MF_00674"/>
    </source>
</evidence>
<dbReference type="PANTHER" id="PTHR37478:SF2">
    <property type="entry name" value="UPF0251 PROTEIN TK0562"/>
    <property type="match status" value="1"/>
</dbReference>
<evidence type="ECO:0000256" key="1">
    <source>
        <dbReference type="ARBA" id="ARBA00009350"/>
    </source>
</evidence>
<accession>A0A3R5UZC2</accession>
<dbReference type="HAMAP" id="MF_00674">
    <property type="entry name" value="UPF0251"/>
    <property type="match status" value="1"/>
</dbReference>
<dbReference type="InterPro" id="IPR036388">
    <property type="entry name" value="WH-like_DNA-bd_sf"/>
</dbReference>
<dbReference type="AlphaFoldDB" id="A0A3R5UZC2"/>
<dbReference type="Pfam" id="PF02001">
    <property type="entry name" value="DUF134"/>
    <property type="match status" value="1"/>
</dbReference>
<comment type="similarity">
    <text evidence="1 2">Belongs to the UPF0251 family.</text>
</comment>
<evidence type="ECO:0000313" key="3">
    <source>
        <dbReference type="EMBL" id="QAR31988.1"/>
    </source>
</evidence>
<protein>
    <recommendedName>
        <fullName evidence="2">UPF0251 protein EP073_00795</fullName>
    </recommendedName>
</protein>
<dbReference type="Gene3D" id="1.10.10.10">
    <property type="entry name" value="Winged helix-like DNA-binding domain superfamily/Winged helix DNA-binding domain"/>
    <property type="match status" value="1"/>
</dbReference>
<reference evidence="3 4" key="1">
    <citation type="submission" date="2019-01" db="EMBL/GenBank/DDBJ databases">
        <title>Geovibrio thiophilus DSM 11263, complete genome.</title>
        <authorList>
            <person name="Spring S."/>
            <person name="Bunk B."/>
            <person name="Sproer C."/>
        </authorList>
    </citation>
    <scope>NUCLEOTIDE SEQUENCE [LARGE SCALE GENOMIC DNA]</scope>
    <source>
        <strain evidence="3 4">DSM 11263</strain>
    </source>
</reference>
<organism evidence="3 4">
    <name type="scientific">Geovibrio thiophilus</name>
    <dbReference type="NCBI Taxonomy" id="139438"/>
    <lineage>
        <taxon>Bacteria</taxon>
        <taxon>Pseudomonadati</taxon>
        <taxon>Deferribacterota</taxon>
        <taxon>Deferribacteres</taxon>
        <taxon>Deferribacterales</taxon>
        <taxon>Geovibrionaceae</taxon>
        <taxon>Geovibrio</taxon>
    </lineage>
</organism>
<dbReference type="InterPro" id="IPR013324">
    <property type="entry name" value="RNA_pol_sigma_r3/r4-like"/>
</dbReference>
<dbReference type="SUPFAM" id="SSF88659">
    <property type="entry name" value="Sigma3 and sigma4 domains of RNA polymerase sigma factors"/>
    <property type="match status" value="1"/>
</dbReference>
<dbReference type="KEGG" id="gtl:EP073_00795"/>
<sequence>MPRPLKPRTVGVVPEICHFKPRGVPAKKLKTVGITLDEFEAIRLADYEGLSHEEAAVLMNVSRPTFSRLVEKARVKVAGFLVNGTQLVIDGGNIEFDPDRACVKCKENMPEKRMERRKRSCGIITGCVEEETELTDAQV</sequence>
<dbReference type="EMBL" id="CP035108">
    <property type="protein sequence ID" value="QAR31988.1"/>
    <property type="molecule type" value="Genomic_DNA"/>
</dbReference>
<dbReference type="Proteomes" id="UP000287502">
    <property type="component" value="Chromosome"/>
</dbReference>
<gene>
    <name evidence="3" type="ORF">EP073_00795</name>
</gene>
<dbReference type="PANTHER" id="PTHR37478">
    <property type="match status" value="1"/>
</dbReference>
<proteinExistence type="inferred from homology"/>